<feature type="compositionally biased region" description="Low complexity" evidence="7">
    <location>
        <begin position="109"/>
        <end position="128"/>
    </location>
</feature>
<dbReference type="GO" id="GO:0016020">
    <property type="term" value="C:membrane"/>
    <property type="evidence" value="ECO:0007669"/>
    <property type="project" value="UniProtKB-SubCell"/>
</dbReference>
<evidence type="ECO:0000256" key="3">
    <source>
        <dbReference type="ARBA" id="ARBA00022692"/>
    </source>
</evidence>
<dbReference type="InterPro" id="IPR004567">
    <property type="entry name" value="Type_II_PanK"/>
</dbReference>
<dbReference type="Proteomes" id="UP001291623">
    <property type="component" value="Unassembled WGS sequence"/>
</dbReference>
<dbReference type="EMBL" id="JAVYJV010000107">
    <property type="protein sequence ID" value="KAK4336667.1"/>
    <property type="molecule type" value="Genomic_DNA"/>
</dbReference>
<organism evidence="8 9">
    <name type="scientific">Anisodus tanguticus</name>
    <dbReference type="NCBI Taxonomy" id="243964"/>
    <lineage>
        <taxon>Eukaryota</taxon>
        <taxon>Viridiplantae</taxon>
        <taxon>Streptophyta</taxon>
        <taxon>Embryophyta</taxon>
        <taxon>Tracheophyta</taxon>
        <taxon>Spermatophyta</taxon>
        <taxon>Magnoliopsida</taxon>
        <taxon>eudicotyledons</taxon>
        <taxon>Gunneridae</taxon>
        <taxon>Pentapetalae</taxon>
        <taxon>asterids</taxon>
        <taxon>lamiids</taxon>
        <taxon>Solanales</taxon>
        <taxon>Solanaceae</taxon>
        <taxon>Solanoideae</taxon>
        <taxon>Hyoscyameae</taxon>
        <taxon>Anisodus</taxon>
    </lineage>
</organism>
<dbReference type="GO" id="GO:0004594">
    <property type="term" value="F:pantothenate kinase activity"/>
    <property type="evidence" value="ECO:0007669"/>
    <property type="project" value="TreeGrafter"/>
</dbReference>
<reference evidence="8" key="1">
    <citation type="submission" date="2023-12" db="EMBL/GenBank/DDBJ databases">
        <title>Genome assembly of Anisodus tanguticus.</title>
        <authorList>
            <person name="Wang Y.-J."/>
        </authorList>
    </citation>
    <scope>NUCLEOTIDE SEQUENCE</scope>
    <source>
        <strain evidence="8">KB-2021</strain>
        <tissue evidence="8">Leaf</tissue>
    </source>
</reference>
<dbReference type="Gene3D" id="3.30.420.40">
    <property type="match status" value="1"/>
</dbReference>
<evidence type="ECO:0000313" key="9">
    <source>
        <dbReference type="Proteomes" id="UP001291623"/>
    </source>
</evidence>
<dbReference type="InterPro" id="IPR043129">
    <property type="entry name" value="ATPase_NBD"/>
</dbReference>
<gene>
    <name evidence="8" type="ORF">RND71_043671</name>
</gene>
<keyword evidence="6" id="KW-0325">Glycoprotein</keyword>
<dbReference type="InterPro" id="IPR011990">
    <property type="entry name" value="TPR-like_helical_dom_sf"/>
</dbReference>
<evidence type="ECO:0000256" key="1">
    <source>
        <dbReference type="ARBA" id="ARBA00004370"/>
    </source>
</evidence>
<evidence type="ECO:0000313" key="8">
    <source>
        <dbReference type="EMBL" id="KAK4336667.1"/>
    </source>
</evidence>
<protein>
    <submittedName>
        <fullName evidence="8">Uncharacterized protein</fullName>
    </submittedName>
</protein>
<feature type="region of interest" description="Disordered" evidence="7">
    <location>
        <begin position="101"/>
        <end position="128"/>
    </location>
</feature>
<comment type="caution">
    <text evidence="8">The sequence shown here is derived from an EMBL/GenBank/DDBJ whole genome shotgun (WGS) entry which is preliminary data.</text>
</comment>
<proteinExistence type="inferred from homology"/>
<dbReference type="PANTHER" id="PTHR12280">
    <property type="entry name" value="PANTOTHENATE KINASE"/>
    <property type="match status" value="1"/>
</dbReference>
<dbReference type="PANTHER" id="PTHR12280:SF30">
    <property type="entry name" value="FUMBLE"/>
    <property type="match status" value="1"/>
</dbReference>
<dbReference type="PRINTS" id="PR01609">
    <property type="entry name" value="CD36FAMILY"/>
</dbReference>
<comment type="similarity">
    <text evidence="2">Belongs to the CD36 family.</text>
</comment>
<evidence type="ECO:0000256" key="7">
    <source>
        <dbReference type="SAM" id="MobiDB-lite"/>
    </source>
</evidence>
<sequence>MKPVELKLGVKGHRYYFDPNNFKNSIDYPPNTCYTSRLPKEVPVNNFNESNMPPLAERQSSPGSLLLNLARRRFESSNNPFVNLINRNLLNRPLISVSNGPTLKPRAVTTTSAPTTTKPTTTKPTTTTTTYSEAVSEINDLNLKEENSITNNKLAESLVFTTTTENLVSTTKRKVYNPNPTPSSILSLAPESRQDQFGSALTNLLANRARDSPLLSLFSPRDNFQDDNSRLNNRFFNRNGNNVLGNLISNGISRLISLRNARKLEENNIDKNNSDKNTDQRTVLSRSVRNALRRATRNTGNNLYENRQDNSFEKNLVESYQALRKMNIFPSGAFDFSEVAFGAPILLSQPHFLNADPYYNSRLEGMKPDPKKHDFFMDIDPVTGASIKTGDEETTDDLERLHNSRPDELHGIDNPIPFNDNVSYNINNNLINQSYEYAKLANEFKEKLNDVYTALNYYTKAIELNPFEFRFYCNRSICLQQANRLPEALEDANSAINLMPNARKPYIRKAEILALLNKYNDAENILKFCLKLENANDIPTEVVQEEIQKLIKTVITKCGISSNIIKQAIHCNTIEEAIDFAFSKQIELKLNSLKYNNEKNFANVIRSENGKCVSISKSLETIDYFTDEESNNLTPNRKSKSDSNVFSALEEPAENVLGLVRYYRFLRVPKVLIQNNDFSNQSQNNHYQSDRLSFTPNFGNELGVLDDNEASGWENDADINLDKAQFLFSPRLPNKMADFLRVSKTVNEKRVSGSSIGGGTFLGLCSLLTGCETFEEAIDLAKKGDSTKVDKLVKDIYGGDYKKFGLSGDTIASR</sequence>
<dbReference type="GO" id="GO:0005829">
    <property type="term" value="C:cytosol"/>
    <property type="evidence" value="ECO:0007669"/>
    <property type="project" value="TreeGrafter"/>
</dbReference>
<dbReference type="Pfam" id="PF01130">
    <property type="entry name" value="CD36"/>
    <property type="match status" value="1"/>
</dbReference>
<dbReference type="Pfam" id="PF03630">
    <property type="entry name" value="Fumble"/>
    <property type="match status" value="1"/>
</dbReference>
<comment type="subcellular location">
    <subcellularLocation>
        <location evidence="1">Membrane</location>
    </subcellularLocation>
</comment>
<dbReference type="AlphaFoldDB" id="A0AAE1UMX4"/>
<dbReference type="SMART" id="SM00028">
    <property type="entry name" value="TPR"/>
    <property type="match status" value="3"/>
</dbReference>
<dbReference type="Gene3D" id="1.25.40.10">
    <property type="entry name" value="Tetratricopeptide repeat domain"/>
    <property type="match status" value="1"/>
</dbReference>
<dbReference type="InterPro" id="IPR002159">
    <property type="entry name" value="CD36_fam"/>
</dbReference>
<keyword evidence="9" id="KW-1185">Reference proteome</keyword>
<evidence type="ECO:0000256" key="4">
    <source>
        <dbReference type="ARBA" id="ARBA00022989"/>
    </source>
</evidence>
<keyword evidence="3" id="KW-0812">Transmembrane</keyword>
<dbReference type="InterPro" id="IPR019734">
    <property type="entry name" value="TPR_rpt"/>
</dbReference>
<evidence type="ECO:0000256" key="2">
    <source>
        <dbReference type="ARBA" id="ARBA00010532"/>
    </source>
</evidence>
<evidence type="ECO:0000256" key="5">
    <source>
        <dbReference type="ARBA" id="ARBA00023136"/>
    </source>
</evidence>
<keyword evidence="5" id="KW-0472">Membrane</keyword>
<dbReference type="GO" id="GO:0005524">
    <property type="term" value="F:ATP binding"/>
    <property type="evidence" value="ECO:0007669"/>
    <property type="project" value="InterPro"/>
</dbReference>
<accession>A0AAE1UMX4</accession>
<evidence type="ECO:0000256" key="6">
    <source>
        <dbReference type="ARBA" id="ARBA00023180"/>
    </source>
</evidence>
<dbReference type="GO" id="GO:0015937">
    <property type="term" value="P:coenzyme A biosynthetic process"/>
    <property type="evidence" value="ECO:0007669"/>
    <property type="project" value="InterPro"/>
</dbReference>
<name>A0AAE1UMX4_9SOLA</name>
<keyword evidence="4" id="KW-1133">Transmembrane helix</keyword>
<dbReference type="GO" id="GO:0005634">
    <property type="term" value="C:nucleus"/>
    <property type="evidence" value="ECO:0007669"/>
    <property type="project" value="TreeGrafter"/>
</dbReference>
<dbReference type="SUPFAM" id="SSF48452">
    <property type="entry name" value="TPR-like"/>
    <property type="match status" value="1"/>
</dbReference>
<dbReference type="SUPFAM" id="SSF53067">
    <property type="entry name" value="Actin-like ATPase domain"/>
    <property type="match status" value="1"/>
</dbReference>